<dbReference type="Proteomes" id="UP000749646">
    <property type="component" value="Unassembled WGS sequence"/>
</dbReference>
<feature type="region of interest" description="Disordered" evidence="1">
    <location>
        <begin position="110"/>
        <end position="132"/>
    </location>
</feature>
<proteinExistence type="predicted"/>
<evidence type="ECO:0000256" key="1">
    <source>
        <dbReference type="SAM" id="MobiDB-lite"/>
    </source>
</evidence>
<feature type="compositionally biased region" description="Polar residues" evidence="1">
    <location>
        <begin position="1"/>
        <end position="22"/>
    </location>
</feature>
<gene>
    <name evidence="2" type="ORF">BGZ65_010560</name>
</gene>
<dbReference type="EMBL" id="JAAAHW010004842">
    <property type="protein sequence ID" value="KAF9971222.1"/>
    <property type="molecule type" value="Genomic_DNA"/>
</dbReference>
<evidence type="ECO:0000313" key="2">
    <source>
        <dbReference type="EMBL" id="KAF9971222.1"/>
    </source>
</evidence>
<accession>A0A9P6JGF8</accession>
<sequence length="239" mass="25512">MASAVYSAQTNTTFNNKTSKATSAAIPISPRPQNQSAHIKSPPHSPTFKPLALPTSCSASSSSRAGSILDGILGSALSGSSPPKSSNSVKTLPSYSAARESLADFSIAPSKRSGAFHGSSSDKAEPTRRGVVRSRSNYVSFPSFDDIDFVDVAMVEDFEGDDDEDDHPDWRGPDSPPEGQEATMVATSDPHAQDSVGLDEKLMKSAGYLNRVSMPTTPSQHWLLQLETYHELRVNGVQL</sequence>
<protein>
    <submittedName>
        <fullName evidence="2">Uncharacterized protein</fullName>
    </submittedName>
</protein>
<evidence type="ECO:0000313" key="3">
    <source>
        <dbReference type="Proteomes" id="UP000749646"/>
    </source>
</evidence>
<feature type="region of interest" description="Disordered" evidence="1">
    <location>
        <begin position="159"/>
        <end position="193"/>
    </location>
</feature>
<dbReference type="AlphaFoldDB" id="A0A9P6JGF8"/>
<name>A0A9P6JGF8_9FUNG</name>
<reference evidence="2" key="1">
    <citation type="journal article" date="2020" name="Fungal Divers.">
        <title>Resolving the Mortierellaceae phylogeny through synthesis of multi-gene phylogenetics and phylogenomics.</title>
        <authorList>
            <person name="Vandepol N."/>
            <person name="Liber J."/>
            <person name="Desiro A."/>
            <person name="Na H."/>
            <person name="Kennedy M."/>
            <person name="Barry K."/>
            <person name="Grigoriev I.V."/>
            <person name="Miller A.N."/>
            <person name="O'Donnell K."/>
            <person name="Stajich J.E."/>
            <person name="Bonito G."/>
        </authorList>
    </citation>
    <scope>NUCLEOTIDE SEQUENCE</scope>
    <source>
        <strain evidence="2">MES-2147</strain>
    </source>
</reference>
<comment type="caution">
    <text evidence="2">The sequence shown here is derived from an EMBL/GenBank/DDBJ whole genome shotgun (WGS) entry which is preliminary data.</text>
</comment>
<keyword evidence="3" id="KW-1185">Reference proteome</keyword>
<organism evidence="2 3">
    <name type="scientific">Modicella reniformis</name>
    <dbReference type="NCBI Taxonomy" id="1440133"/>
    <lineage>
        <taxon>Eukaryota</taxon>
        <taxon>Fungi</taxon>
        <taxon>Fungi incertae sedis</taxon>
        <taxon>Mucoromycota</taxon>
        <taxon>Mortierellomycotina</taxon>
        <taxon>Mortierellomycetes</taxon>
        <taxon>Mortierellales</taxon>
        <taxon>Mortierellaceae</taxon>
        <taxon>Modicella</taxon>
    </lineage>
</organism>
<dbReference type="OrthoDB" id="2446959at2759"/>
<feature type="region of interest" description="Disordered" evidence="1">
    <location>
        <begin position="1"/>
        <end position="64"/>
    </location>
</feature>